<comment type="caution">
    <text evidence="12">The sequence shown here is derived from an EMBL/GenBank/DDBJ whole genome shotgun (WGS) entry which is preliminary data.</text>
</comment>
<dbReference type="InterPro" id="IPR007197">
    <property type="entry name" value="rSAM"/>
</dbReference>
<dbReference type="GO" id="GO:0046872">
    <property type="term" value="F:metal ion binding"/>
    <property type="evidence" value="ECO:0007669"/>
    <property type="project" value="UniProtKB-KW"/>
</dbReference>
<sequence>MQTTRDVDVRGLVFNIQKFSVHDGAGIRTLVFLKGCGLRCQWCSNPESQRMTPEKAFNPARCLGADRCGRCLGVCPTKALSLDEEGRLVMDFSLCSECLACVRVCPSRAQSCYGEYKTVDQILRAVERDAVFYARSGGGLTLSGGEAFLQGSFALALLREAHRRHLNTAVETCGFYPYERLQACAPYLDTLIFDVKCADSERHARFTGAGNEGILDNLHRVRRDFPDLPILVRTPVIPGFNDTKEDIAAILDLLPGRTGYELLAYHRLGQPKYASLGRRYPLGEARLAPECMKELQALVEERGRRAEPLA</sequence>
<dbReference type="Pfam" id="PF04055">
    <property type="entry name" value="Radical_SAM"/>
    <property type="match status" value="1"/>
</dbReference>
<evidence type="ECO:0000259" key="11">
    <source>
        <dbReference type="PROSITE" id="PS51918"/>
    </source>
</evidence>
<comment type="similarity">
    <text evidence="2">Belongs to the organic radical-activating enzymes family.</text>
</comment>
<keyword evidence="9" id="KW-0411">Iron-sulfur</keyword>
<evidence type="ECO:0000256" key="7">
    <source>
        <dbReference type="ARBA" id="ARBA00023002"/>
    </source>
</evidence>
<evidence type="ECO:0000256" key="2">
    <source>
        <dbReference type="ARBA" id="ARBA00009777"/>
    </source>
</evidence>
<dbReference type="SFLD" id="SFLDG01118">
    <property type="entry name" value="activating_enzymes__group_2"/>
    <property type="match status" value="1"/>
</dbReference>
<dbReference type="PANTHER" id="PTHR30352:SF4">
    <property type="entry name" value="PYRUVATE FORMATE-LYASE 2-ACTIVATING ENZYME"/>
    <property type="match status" value="1"/>
</dbReference>
<dbReference type="GO" id="GO:0016491">
    <property type="term" value="F:oxidoreductase activity"/>
    <property type="evidence" value="ECO:0007669"/>
    <property type="project" value="UniProtKB-KW"/>
</dbReference>
<keyword evidence="7" id="KW-0560">Oxidoreductase</keyword>
<dbReference type="PROSITE" id="PS01087">
    <property type="entry name" value="RADICAL_ACTIVATING"/>
    <property type="match status" value="1"/>
</dbReference>
<evidence type="ECO:0000256" key="6">
    <source>
        <dbReference type="ARBA" id="ARBA00022723"/>
    </source>
</evidence>
<dbReference type="PANTHER" id="PTHR30352">
    <property type="entry name" value="PYRUVATE FORMATE-LYASE-ACTIVATING ENZYME"/>
    <property type="match status" value="1"/>
</dbReference>
<evidence type="ECO:0000259" key="10">
    <source>
        <dbReference type="PROSITE" id="PS51379"/>
    </source>
</evidence>
<dbReference type="PROSITE" id="PS51379">
    <property type="entry name" value="4FE4S_FER_2"/>
    <property type="match status" value="2"/>
</dbReference>
<dbReference type="EMBL" id="DXHV01000012">
    <property type="protein sequence ID" value="HIV99752.1"/>
    <property type="molecule type" value="Genomic_DNA"/>
</dbReference>
<dbReference type="InterPro" id="IPR013785">
    <property type="entry name" value="Aldolase_TIM"/>
</dbReference>
<dbReference type="InterPro" id="IPR040074">
    <property type="entry name" value="BssD/PflA/YjjW"/>
</dbReference>
<dbReference type="InterPro" id="IPR017896">
    <property type="entry name" value="4Fe4S_Fe-S-bd"/>
</dbReference>
<dbReference type="PROSITE" id="PS00198">
    <property type="entry name" value="4FE4S_FER_1"/>
    <property type="match status" value="1"/>
</dbReference>
<name>A0A9D1PUV4_9BACT</name>
<accession>A0A9D1PUV4</accession>
<dbReference type="SFLD" id="SFLDS00029">
    <property type="entry name" value="Radical_SAM"/>
    <property type="match status" value="1"/>
</dbReference>
<feature type="domain" description="Radical SAM core" evidence="11">
    <location>
        <begin position="22"/>
        <end position="304"/>
    </location>
</feature>
<feature type="domain" description="4Fe-4S ferredoxin-type" evidence="10">
    <location>
        <begin position="86"/>
        <end position="115"/>
    </location>
</feature>
<protein>
    <submittedName>
        <fullName evidence="12">Glycyl-radical enzyme activating protein</fullName>
    </submittedName>
</protein>
<organism evidence="12 13">
    <name type="scientific">Candidatus Desulfovibrio intestinipullorum</name>
    <dbReference type="NCBI Taxonomy" id="2838536"/>
    <lineage>
        <taxon>Bacteria</taxon>
        <taxon>Pseudomonadati</taxon>
        <taxon>Thermodesulfobacteriota</taxon>
        <taxon>Desulfovibrionia</taxon>
        <taxon>Desulfovibrionales</taxon>
        <taxon>Desulfovibrionaceae</taxon>
        <taxon>Desulfovibrio</taxon>
    </lineage>
</organism>
<dbReference type="InterPro" id="IPR017900">
    <property type="entry name" value="4Fe4S_Fe_S_CS"/>
</dbReference>
<reference evidence="12" key="2">
    <citation type="submission" date="2021-04" db="EMBL/GenBank/DDBJ databases">
        <authorList>
            <person name="Gilroy R."/>
        </authorList>
    </citation>
    <scope>NUCLEOTIDE SEQUENCE</scope>
    <source>
        <strain evidence="12">ChiHecec2B26-446</strain>
    </source>
</reference>
<dbReference type="InterPro" id="IPR058240">
    <property type="entry name" value="rSAM_sf"/>
</dbReference>
<evidence type="ECO:0000256" key="3">
    <source>
        <dbReference type="ARBA" id="ARBA00011245"/>
    </source>
</evidence>
<dbReference type="SFLD" id="SFLDG01066">
    <property type="entry name" value="organic_radical-activating_enz"/>
    <property type="match status" value="1"/>
</dbReference>
<comment type="cofactor">
    <cofactor evidence="1">
        <name>[4Fe-4S] cluster</name>
        <dbReference type="ChEBI" id="CHEBI:49883"/>
    </cofactor>
</comment>
<gene>
    <name evidence="12" type="ORF">H9894_00955</name>
</gene>
<dbReference type="InterPro" id="IPR012839">
    <property type="entry name" value="Organic_radical_activase"/>
</dbReference>
<dbReference type="NCBIfam" id="TIGR02494">
    <property type="entry name" value="PFLE_PFLC"/>
    <property type="match status" value="1"/>
</dbReference>
<keyword evidence="6" id="KW-0479">Metal-binding</keyword>
<dbReference type="InterPro" id="IPR034457">
    <property type="entry name" value="Organic_radical-activating"/>
</dbReference>
<evidence type="ECO:0000256" key="5">
    <source>
        <dbReference type="ARBA" id="ARBA00022691"/>
    </source>
</evidence>
<reference evidence="12" key="1">
    <citation type="journal article" date="2021" name="PeerJ">
        <title>Extensive microbial diversity within the chicken gut microbiome revealed by metagenomics and culture.</title>
        <authorList>
            <person name="Gilroy R."/>
            <person name="Ravi A."/>
            <person name="Getino M."/>
            <person name="Pursley I."/>
            <person name="Horton D.L."/>
            <person name="Alikhan N.F."/>
            <person name="Baker D."/>
            <person name="Gharbi K."/>
            <person name="Hall N."/>
            <person name="Watson M."/>
            <person name="Adriaenssens E.M."/>
            <person name="Foster-Nyarko E."/>
            <person name="Jarju S."/>
            <person name="Secka A."/>
            <person name="Antonio M."/>
            <person name="Oren A."/>
            <person name="Chaudhuri R.R."/>
            <person name="La Ragione R."/>
            <person name="Hildebrand F."/>
            <person name="Pallen M.J."/>
        </authorList>
    </citation>
    <scope>NUCLEOTIDE SEQUENCE</scope>
    <source>
        <strain evidence="12">ChiHecec2B26-446</strain>
    </source>
</reference>
<dbReference type="Gene3D" id="3.30.70.20">
    <property type="match status" value="1"/>
</dbReference>
<dbReference type="SUPFAM" id="SSF102114">
    <property type="entry name" value="Radical SAM enzymes"/>
    <property type="match status" value="1"/>
</dbReference>
<evidence type="ECO:0000256" key="9">
    <source>
        <dbReference type="ARBA" id="ARBA00023014"/>
    </source>
</evidence>
<evidence type="ECO:0000256" key="1">
    <source>
        <dbReference type="ARBA" id="ARBA00001966"/>
    </source>
</evidence>
<dbReference type="PIRSF" id="PIRSF000371">
    <property type="entry name" value="PFL_act_enz"/>
    <property type="match status" value="1"/>
</dbReference>
<keyword evidence="5" id="KW-0949">S-adenosyl-L-methionine</keyword>
<dbReference type="GO" id="GO:0051539">
    <property type="term" value="F:4 iron, 4 sulfur cluster binding"/>
    <property type="evidence" value="ECO:0007669"/>
    <property type="project" value="UniProtKB-KW"/>
</dbReference>
<evidence type="ECO:0000256" key="8">
    <source>
        <dbReference type="ARBA" id="ARBA00023004"/>
    </source>
</evidence>
<proteinExistence type="inferred from homology"/>
<keyword evidence="8" id="KW-0408">Iron</keyword>
<evidence type="ECO:0000256" key="4">
    <source>
        <dbReference type="ARBA" id="ARBA00022485"/>
    </source>
</evidence>
<evidence type="ECO:0000313" key="12">
    <source>
        <dbReference type="EMBL" id="HIV99752.1"/>
    </source>
</evidence>
<feature type="domain" description="4Fe-4S ferredoxin-type" evidence="10">
    <location>
        <begin position="53"/>
        <end position="85"/>
    </location>
</feature>
<dbReference type="PROSITE" id="PS51918">
    <property type="entry name" value="RADICAL_SAM"/>
    <property type="match status" value="1"/>
</dbReference>
<dbReference type="Pfam" id="PF13353">
    <property type="entry name" value="Fer4_12"/>
    <property type="match status" value="1"/>
</dbReference>
<evidence type="ECO:0000313" key="13">
    <source>
        <dbReference type="Proteomes" id="UP000886752"/>
    </source>
</evidence>
<dbReference type="Proteomes" id="UP000886752">
    <property type="component" value="Unassembled WGS sequence"/>
</dbReference>
<dbReference type="InterPro" id="IPR001989">
    <property type="entry name" value="Radical_activat_CS"/>
</dbReference>
<dbReference type="Gene3D" id="3.20.20.70">
    <property type="entry name" value="Aldolase class I"/>
    <property type="match status" value="1"/>
</dbReference>
<dbReference type="SUPFAM" id="SSF54862">
    <property type="entry name" value="4Fe-4S ferredoxins"/>
    <property type="match status" value="1"/>
</dbReference>
<keyword evidence="4" id="KW-0004">4Fe-4S</keyword>
<comment type="subunit">
    <text evidence="3">Monomer.</text>
</comment>
<dbReference type="AlphaFoldDB" id="A0A9D1PUV4"/>